<feature type="region of interest" description="Disordered" evidence="1">
    <location>
        <begin position="238"/>
        <end position="269"/>
    </location>
</feature>
<feature type="compositionally biased region" description="Low complexity" evidence="1">
    <location>
        <begin position="381"/>
        <end position="396"/>
    </location>
</feature>
<feature type="region of interest" description="Disordered" evidence="1">
    <location>
        <begin position="111"/>
        <end position="130"/>
    </location>
</feature>
<sequence>MSTSAIDKAFAGKAFTSSQKPAVRARVSRSAVACRASQEKKNDVALKAAGAALGALAAVQLGLAGPAAAEINFDSARSGAPAQNKEAVNLPSTFFKAGDTLQEKLGFTEDADNQGSKIGKPSFPNASQEDLKIEKTAKDTQKGLEKSFQNITPDTSDLPNPFEGVGTGAGSIADKTKGAAKDVGKNLDPSSSNLPNPSAAADKASGAIKGLVSGASKGTKNVSLDLSENIPNLFKDVGKNAEKAKSGNPQDIGKNDPLAGLPNPGQAVDAVKGLAGDAKQGGKNVASDLSEDIPNLFKDVGKNAEKAKSGNAQDIGKNDPLAGLPNPGQAVDAVKGLAGDAKQGGKNVASDLSDLPNPFDSAGAGSIADKAKGAAKDVGKNLNPGSNNLPNPGAAADKASGAIKGLASDAGKGTKNVSLDLSENIPNLFSDVGKNAEKAKTGRVDEIGKNDPLAGLPNPGAAADKALGELKGLGGNPLEGLGDKAKGSAKDLGKGLPDPSDAADQAKGLASDAKSKVKEEANVAGDVSDLPNPFDGAGGIADQAKGAVKDVGKNLNPGSNNLPDPSAAADKAAGKAKSLASDAKSAVKGSNV</sequence>
<evidence type="ECO:0000256" key="1">
    <source>
        <dbReference type="SAM" id="MobiDB-lite"/>
    </source>
</evidence>
<feature type="compositionally biased region" description="Basic and acidic residues" evidence="1">
    <location>
        <begin position="481"/>
        <end position="493"/>
    </location>
</feature>
<proteinExistence type="predicted"/>
<comment type="caution">
    <text evidence="2">The sequence shown here is derived from an EMBL/GenBank/DDBJ whole genome shotgun (WGS) entry which is preliminary data.</text>
</comment>
<feature type="compositionally biased region" description="Basic and acidic residues" evidence="1">
    <location>
        <begin position="174"/>
        <end position="185"/>
    </location>
</feature>
<feature type="region of interest" description="Disordered" evidence="1">
    <location>
        <begin position="149"/>
        <end position="204"/>
    </location>
</feature>
<feature type="region of interest" description="Disordered" evidence="1">
    <location>
        <begin position="304"/>
        <end position="400"/>
    </location>
</feature>
<name>A0ABP1FQE2_9CHLO</name>
<keyword evidence="3" id="KW-1185">Reference proteome</keyword>
<dbReference type="PANTHER" id="PTHR47372">
    <property type="entry name" value="DAUER UP-REGULATED-RELATED"/>
    <property type="match status" value="1"/>
</dbReference>
<evidence type="ECO:0000313" key="2">
    <source>
        <dbReference type="EMBL" id="CAL5220785.1"/>
    </source>
</evidence>
<gene>
    <name evidence="2" type="primary">g2854</name>
    <name evidence="2" type="ORF">VP750_LOCUS2444</name>
</gene>
<accession>A0ABP1FQE2</accession>
<feature type="compositionally biased region" description="Polar residues" evidence="1">
    <location>
        <begin position="149"/>
        <end position="158"/>
    </location>
</feature>
<evidence type="ECO:0000313" key="3">
    <source>
        <dbReference type="Proteomes" id="UP001497392"/>
    </source>
</evidence>
<feature type="compositionally biased region" description="Low complexity" evidence="1">
    <location>
        <begin position="452"/>
        <end position="463"/>
    </location>
</feature>
<dbReference type="PANTHER" id="PTHR47372:SF11">
    <property type="entry name" value="RE19971P"/>
    <property type="match status" value="1"/>
</dbReference>
<feature type="compositionally biased region" description="Low complexity" evidence="1">
    <location>
        <begin position="186"/>
        <end position="202"/>
    </location>
</feature>
<reference evidence="2 3" key="1">
    <citation type="submission" date="2024-06" db="EMBL/GenBank/DDBJ databases">
        <authorList>
            <person name="Kraege A."/>
            <person name="Thomma B."/>
        </authorList>
    </citation>
    <scope>NUCLEOTIDE SEQUENCE [LARGE SCALE GENOMIC DNA]</scope>
</reference>
<feature type="compositionally biased region" description="Basic and acidic residues" evidence="1">
    <location>
        <begin position="369"/>
        <end position="379"/>
    </location>
</feature>
<protein>
    <submittedName>
        <fullName evidence="2">G2854 protein</fullName>
    </submittedName>
</protein>
<dbReference type="Proteomes" id="UP001497392">
    <property type="component" value="Unassembled WGS sequence"/>
</dbReference>
<feature type="compositionally biased region" description="Low complexity" evidence="1">
    <location>
        <begin position="566"/>
        <end position="586"/>
    </location>
</feature>
<feature type="region of interest" description="Disordered" evidence="1">
    <location>
        <begin position="441"/>
        <end position="592"/>
    </location>
</feature>
<dbReference type="EMBL" id="CAXHTA020000004">
    <property type="protein sequence ID" value="CAL5220785.1"/>
    <property type="molecule type" value="Genomic_DNA"/>
</dbReference>
<organism evidence="2 3">
    <name type="scientific">Coccomyxa viridis</name>
    <dbReference type="NCBI Taxonomy" id="1274662"/>
    <lineage>
        <taxon>Eukaryota</taxon>
        <taxon>Viridiplantae</taxon>
        <taxon>Chlorophyta</taxon>
        <taxon>core chlorophytes</taxon>
        <taxon>Trebouxiophyceae</taxon>
        <taxon>Trebouxiophyceae incertae sedis</taxon>
        <taxon>Coccomyxaceae</taxon>
        <taxon>Coccomyxa</taxon>
    </lineage>
</organism>